<dbReference type="InterPro" id="IPR052163">
    <property type="entry name" value="DGC-Regulatory_Protein"/>
</dbReference>
<dbReference type="Pfam" id="PF01590">
    <property type="entry name" value="GAF"/>
    <property type="match status" value="1"/>
</dbReference>
<name>A0ABU3NBF3_9GAMM</name>
<keyword evidence="2" id="KW-0808">Transferase</keyword>
<dbReference type="EMBL" id="JAVXUR010000001">
    <property type="protein sequence ID" value="MDT8878526.1"/>
    <property type="molecule type" value="Genomic_DNA"/>
</dbReference>
<dbReference type="SMART" id="SM00267">
    <property type="entry name" value="GGDEF"/>
    <property type="match status" value="1"/>
</dbReference>
<evidence type="ECO:0000313" key="3">
    <source>
        <dbReference type="Proteomes" id="UP001255917"/>
    </source>
</evidence>
<dbReference type="Gene3D" id="3.30.450.20">
    <property type="entry name" value="PAS domain"/>
    <property type="match status" value="1"/>
</dbReference>
<dbReference type="PANTHER" id="PTHR46663:SF4">
    <property type="entry name" value="DIGUANYLATE CYCLASE DGCT-RELATED"/>
    <property type="match status" value="1"/>
</dbReference>
<dbReference type="PROSITE" id="PS50887">
    <property type="entry name" value="GGDEF"/>
    <property type="match status" value="1"/>
</dbReference>
<dbReference type="SUPFAM" id="SSF55781">
    <property type="entry name" value="GAF domain-like"/>
    <property type="match status" value="1"/>
</dbReference>
<reference evidence="3" key="1">
    <citation type="submission" date="2023-07" db="EMBL/GenBank/DDBJ databases">
        <title>Substrates and metabolic shifts associated with increased methane emissions in unrestored hypersaline salterns.</title>
        <authorList>
            <person name="Bueno De Mesquita C.P."/>
            <person name="Tringe S.G."/>
        </authorList>
    </citation>
    <scope>NUCLEOTIDE SEQUENCE [LARGE SCALE GENOMIC DNA]</scope>
    <source>
        <strain evidence="3">I4</strain>
    </source>
</reference>
<dbReference type="InterPro" id="IPR029016">
    <property type="entry name" value="GAF-like_dom_sf"/>
</dbReference>
<dbReference type="InterPro" id="IPR043128">
    <property type="entry name" value="Rev_trsase/Diguanyl_cyclase"/>
</dbReference>
<organism evidence="2 3">
    <name type="scientific">Halomonas saccharevitans</name>
    <dbReference type="NCBI Taxonomy" id="416872"/>
    <lineage>
        <taxon>Bacteria</taxon>
        <taxon>Pseudomonadati</taxon>
        <taxon>Pseudomonadota</taxon>
        <taxon>Gammaproteobacteria</taxon>
        <taxon>Oceanospirillales</taxon>
        <taxon>Halomonadaceae</taxon>
        <taxon>Halomonas</taxon>
    </lineage>
</organism>
<proteinExistence type="predicted"/>
<dbReference type="InterPro" id="IPR000160">
    <property type="entry name" value="GGDEF_dom"/>
</dbReference>
<dbReference type="SUPFAM" id="SSF55073">
    <property type="entry name" value="Nucleotide cyclase"/>
    <property type="match status" value="1"/>
</dbReference>
<dbReference type="SMART" id="SM00065">
    <property type="entry name" value="GAF"/>
    <property type="match status" value="1"/>
</dbReference>
<dbReference type="NCBIfam" id="TIGR00254">
    <property type="entry name" value="GGDEF"/>
    <property type="match status" value="1"/>
</dbReference>
<accession>A0ABU3NBF3</accession>
<dbReference type="Gene3D" id="3.30.70.270">
    <property type="match status" value="1"/>
</dbReference>
<feature type="domain" description="GGDEF" evidence="1">
    <location>
        <begin position="345"/>
        <end position="488"/>
    </location>
</feature>
<dbReference type="InterPro" id="IPR029787">
    <property type="entry name" value="Nucleotide_cyclase"/>
</dbReference>
<dbReference type="Pfam" id="PF00990">
    <property type="entry name" value="GGDEF"/>
    <property type="match status" value="1"/>
</dbReference>
<comment type="caution">
    <text evidence="2">The sequence shown here is derived from an EMBL/GenBank/DDBJ whole genome shotgun (WGS) entry which is preliminary data.</text>
</comment>
<dbReference type="PANTHER" id="PTHR46663">
    <property type="entry name" value="DIGUANYLATE CYCLASE DGCT-RELATED"/>
    <property type="match status" value="1"/>
</dbReference>
<dbReference type="CDD" id="cd01949">
    <property type="entry name" value="GGDEF"/>
    <property type="match status" value="1"/>
</dbReference>
<evidence type="ECO:0000313" key="2">
    <source>
        <dbReference type="EMBL" id="MDT8878526.1"/>
    </source>
</evidence>
<dbReference type="RefSeq" id="WP_315585450.1">
    <property type="nucleotide sequence ID" value="NZ_JAVXUR010000001.1"/>
</dbReference>
<dbReference type="InterPro" id="IPR035965">
    <property type="entry name" value="PAS-like_dom_sf"/>
</dbReference>
<keyword evidence="3" id="KW-1185">Reference proteome</keyword>
<sequence>MNVATPEVRLPCASQALAALARESRALMQDANWADGVDRLLAEIGRSTGASRVWIFQLLELREEAVVQDYVFEWAAAPRYRQLMQRRFRFFHSALGDPVYRRMIEERRAGQAHDLCVPRMYESPLRRHLESQHIRSMATVPIVVHGEWWGTLGIDDCERAISWQGPGLDLLTTASELIAAALYRHQLTSRSRQLELFHQVTNCGVWEVVLSNGRVWCSQALKALLDYPATYPRVPLRRLLARVQRQDRQRLWAELRRALSQRQAMCRLDVRLALGDADEHWFDLLAEIRCDEAGRPQIIAGILIDIRQRKRDEQDAWRAAESDTLTGALNRRGLARWLEARAEARRLHLLMLDIDHFKRVNDAHGHPAGDALLRLLARRLRDALREEDALVRLGGEEFAVVVRGRDDASAVALAERLRRIVVATPFRLGLPGQGEGLSLAVSISLGVALLPGASDAAERRLSLAMAWADEALYAAKQAGRDRVRIHESVCEQADDHHRANEIEGDCAG</sequence>
<dbReference type="EC" id="2.7.7.65" evidence="2"/>
<dbReference type="SUPFAM" id="SSF55785">
    <property type="entry name" value="PYP-like sensor domain (PAS domain)"/>
    <property type="match status" value="1"/>
</dbReference>
<dbReference type="GO" id="GO:0052621">
    <property type="term" value="F:diguanylate cyclase activity"/>
    <property type="evidence" value="ECO:0007669"/>
    <property type="project" value="UniProtKB-EC"/>
</dbReference>
<dbReference type="Gene3D" id="3.30.450.40">
    <property type="match status" value="1"/>
</dbReference>
<keyword evidence="2" id="KW-0548">Nucleotidyltransferase</keyword>
<gene>
    <name evidence="2" type="ORF">RSO68_03475</name>
</gene>
<protein>
    <submittedName>
        <fullName evidence="2">Diguanylate cyclase</fullName>
        <ecNumber evidence="2">2.7.7.65</ecNumber>
    </submittedName>
</protein>
<dbReference type="Proteomes" id="UP001255917">
    <property type="component" value="Unassembled WGS sequence"/>
</dbReference>
<evidence type="ECO:0000259" key="1">
    <source>
        <dbReference type="PROSITE" id="PS50887"/>
    </source>
</evidence>
<dbReference type="InterPro" id="IPR003018">
    <property type="entry name" value="GAF"/>
</dbReference>